<feature type="compositionally biased region" description="Basic and acidic residues" evidence="3">
    <location>
        <begin position="309"/>
        <end position="327"/>
    </location>
</feature>
<dbReference type="InterPro" id="IPR036533">
    <property type="entry name" value="BAG_dom_sf"/>
</dbReference>
<evidence type="ECO:0000313" key="5">
    <source>
        <dbReference type="Proteomes" id="UP000228380"/>
    </source>
</evidence>
<name>A0A8B7C9W0_PHODC</name>
<accession>A0A8B7C9W0</accession>
<gene>
    <name evidence="6" type="primary">LOC103710581</name>
</gene>
<dbReference type="GO" id="GO:0009506">
    <property type="term" value="C:plasmodesma"/>
    <property type="evidence" value="ECO:0007669"/>
    <property type="project" value="TreeGrafter"/>
</dbReference>
<keyword evidence="1" id="KW-0143">Chaperone</keyword>
<dbReference type="PANTHER" id="PTHR33322">
    <property type="entry name" value="BAG DOMAIN CONTAINING PROTEIN, EXPRESSED"/>
    <property type="match status" value="1"/>
</dbReference>
<dbReference type="Proteomes" id="UP000228380">
    <property type="component" value="Chromosome 9"/>
</dbReference>
<dbReference type="PANTHER" id="PTHR33322:SF16">
    <property type="entry name" value="BAG FAMILY MOLECULAR CHAPERONE REGULATOR 6"/>
    <property type="match status" value="1"/>
</dbReference>
<keyword evidence="5" id="KW-1185">Reference proteome</keyword>
<reference evidence="6" key="2">
    <citation type="submission" date="2025-08" db="UniProtKB">
        <authorList>
            <consortium name="RefSeq"/>
        </authorList>
    </citation>
    <scope>IDENTIFICATION</scope>
    <source>
        <tissue evidence="6">Young leaves</tissue>
    </source>
</reference>
<feature type="region of interest" description="Disordered" evidence="3">
    <location>
        <begin position="235"/>
        <end position="257"/>
    </location>
</feature>
<proteinExistence type="predicted"/>
<dbReference type="Gene3D" id="1.20.58.120">
    <property type="entry name" value="BAG domain"/>
    <property type="match status" value="1"/>
</dbReference>
<dbReference type="FunFam" id="1.20.58.120:FF:000010">
    <property type="entry name" value="BAG family molecular chaperone regulator 6"/>
    <property type="match status" value="1"/>
</dbReference>
<dbReference type="SUPFAM" id="SSF63491">
    <property type="entry name" value="BAG domain"/>
    <property type="match status" value="1"/>
</dbReference>
<dbReference type="InterPro" id="IPR003103">
    <property type="entry name" value="BAG_domain"/>
</dbReference>
<evidence type="ECO:0000256" key="1">
    <source>
        <dbReference type="ARBA" id="ARBA00023186"/>
    </source>
</evidence>
<feature type="region of interest" description="Disordered" evidence="3">
    <location>
        <begin position="270"/>
        <end position="433"/>
    </location>
</feature>
<evidence type="ECO:0000256" key="2">
    <source>
        <dbReference type="SAM" id="Coils"/>
    </source>
</evidence>
<evidence type="ECO:0000313" key="6">
    <source>
        <dbReference type="RefSeq" id="XP_008794626.2"/>
    </source>
</evidence>
<sequence>MDPYSQTFPHHIPYPYHYYPNWEAVAPQMRVDSSKSPSFGPWPYNGSTSHPNPTECCGCCNYSYSPGYYSFRPPYPHIQPPPQCYYHGPYPGYPDVCPPYLVPPPHYSFDQARYDYDKAKNHCCGFPNDKFHEGEKTGVKIEEQMPESEPKPQESDSSLIKLPNYPYPVAWVPHNYSKEKGTNKNSESQPGIWNGWIPLDVNSLRDLRQGGDNKKGSQIEEKKSQFPWPIIWMPGHNKPEEMVNDPKQISTSPKVSEEMPKVKIIPLKFLENENREEKPGVAQDEPKTRAQRESVSEREMKTKTIPVKQMEESNENEKQDEKSEKKKSSISGKQNRANGVKKCSDGKHSSIAKSSKLPPVCLRVDPLPRRKNGNDTSRSPSPLGFKERERIHQDNKEQGSTRRDIEEEIPKKEIQVVDTKSSNKVEKQEQSSQDVVPNILIKDAPQQAITEQSNEVYGQRAKEGCGGAEASDSKGVQWKNSEDGISDDQEKNIEENRGMEVAEITKMKGRKERRNLSGSDAAVRIQSAYRGFEVRRWQPLEKLRKMARIREQVEDIKKQIQSFETSSKGQDMKQKVFISETIMNLLLQLDTIQALHQSVREVRKSVARELICLQEKLDSLSNQATAEHEHLRLKKVPGAKLDDQAICLGSSAAVAEPSSKHVYEQLSDQNCTIASTSSEKMQEAEAKEKREKLLLTENQELESVPGETAELLNKEMVSFVDGEHKEAPMQGEEQPVSEGEALVESKLLCEEPSLELEESSAPLVSSVKEVLEAPAAAEFEATKLDVEEHLETQRPSCQAFELVKKDICDYRDQPNTHVNQETKKGLVPSLEGCNLEEATEIKVEEHEAVSNALEFEEPLPAKDESEYEAPITRSNEDDSKEEELSILPLAEESDSMEKTAGDVTPDTRSVEVPSTSHVTNAVDFVETIPRVGESSSEDKAPVAHVNEARTKEEPQMLPVEEGNYFAEKASGDAAADTINIEVTCATPVTPGASEESNDAGSMIEKNLEMQATIVGIASQDQITVQGGSPESGAENGTNSGAADEAIEHKEVPLAPETHLEATTDKDAPSSLNEIHPMPIVEAATYEVSTPVPEGERIAVAQPKDSIPMAGPVSSMNLNMEKLVKENEKLREMLEKLLLMGKEYLGVVSDLNGRVEDLEKKLVQKKKKMVKVRRHKPAKTSCKVAC</sequence>
<reference evidence="5" key="1">
    <citation type="journal article" date="2019" name="Nat. Commun.">
        <title>Genome-wide association mapping of date palm fruit traits.</title>
        <authorList>
            <person name="Hazzouri K.M."/>
            <person name="Gros-Balthazard M."/>
            <person name="Flowers J.M."/>
            <person name="Copetti D."/>
            <person name="Lemansour A."/>
            <person name="Lebrun M."/>
            <person name="Masmoudi K."/>
            <person name="Ferrand S."/>
            <person name="Dhar M.I."/>
            <person name="Fresquez Z.A."/>
            <person name="Rosas U."/>
            <person name="Zhang J."/>
            <person name="Talag J."/>
            <person name="Lee S."/>
            <person name="Kudrna D."/>
            <person name="Powell R.F."/>
            <person name="Leitch I.J."/>
            <person name="Krueger R.R."/>
            <person name="Wing R.A."/>
            <person name="Amiri K.M.A."/>
            <person name="Purugganan M.D."/>
        </authorList>
    </citation>
    <scope>NUCLEOTIDE SEQUENCE [LARGE SCALE GENOMIC DNA]</scope>
    <source>
        <strain evidence="5">cv. Khalas</strain>
    </source>
</reference>
<organism evidence="5 6">
    <name type="scientific">Phoenix dactylifera</name>
    <name type="common">Date palm</name>
    <dbReference type="NCBI Taxonomy" id="42345"/>
    <lineage>
        <taxon>Eukaryota</taxon>
        <taxon>Viridiplantae</taxon>
        <taxon>Streptophyta</taxon>
        <taxon>Embryophyta</taxon>
        <taxon>Tracheophyta</taxon>
        <taxon>Spermatophyta</taxon>
        <taxon>Magnoliopsida</taxon>
        <taxon>Liliopsida</taxon>
        <taxon>Arecaceae</taxon>
        <taxon>Coryphoideae</taxon>
        <taxon>Phoeniceae</taxon>
        <taxon>Phoenix</taxon>
    </lineage>
</organism>
<dbReference type="OrthoDB" id="787121at2759"/>
<feature type="region of interest" description="Disordered" evidence="3">
    <location>
        <begin position="852"/>
        <end position="915"/>
    </location>
</feature>
<protein>
    <submittedName>
        <fullName evidence="6">LOW QUALITY PROTEIN: BAG family molecular chaperone regulator 6</fullName>
    </submittedName>
</protein>
<dbReference type="SMART" id="SM00264">
    <property type="entry name" value="BAG"/>
    <property type="match status" value="1"/>
</dbReference>
<dbReference type="PROSITE" id="PS51035">
    <property type="entry name" value="BAG"/>
    <property type="match status" value="1"/>
</dbReference>
<dbReference type="KEGG" id="pda:103710581"/>
<feature type="coiled-coil region" evidence="2">
    <location>
        <begin position="1112"/>
        <end position="1174"/>
    </location>
</feature>
<dbReference type="GO" id="GO:0051087">
    <property type="term" value="F:protein-folding chaperone binding"/>
    <property type="evidence" value="ECO:0007669"/>
    <property type="project" value="InterPro"/>
</dbReference>
<keyword evidence="2" id="KW-0175">Coiled coil</keyword>
<dbReference type="Pfam" id="PF02179">
    <property type="entry name" value="BAG"/>
    <property type="match status" value="1"/>
</dbReference>
<dbReference type="PROSITE" id="PS50096">
    <property type="entry name" value="IQ"/>
    <property type="match status" value="1"/>
</dbReference>
<dbReference type="RefSeq" id="XP_008794626.2">
    <property type="nucleotide sequence ID" value="XM_008796404.3"/>
</dbReference>
<dbReference type="AlphaFoldDB" id="A0A8B7C9W0"/>
<dbReference type="CDD" id="cd23767">
    <property type="entry name" value="IQCD"/>
    <property type="match status" value="1"/>
</dbReference>
<dbReference type="GO" id="GO:0006457">
    <property type="term" value="P:protein folding"/>
    <property type="evidence" value="ECO:0007669"/>
    <property type="project" value="TreeGrafter"/>
</dbReference>
<dbReference type="InterPro" id="IPR040400">
    <property type="entry name" value="BAG5/6/7/8"/>
</dbReference>
<evidence type="ECO:0000256" key="3">
    <source>
        <dbReference type="SAM" id="MobiDB-lite"/>
    </source>
</evidence>
<feature type="compositionally biased region" description="Basic and acidic residues" evidence="3">
    <location>
        <begin position="270"/>
        <end position="302"/>
    </location>
</feature>
<feature type="compositionally biased region" description="Basic and acidic residues" evidence="3">
    <location>
        <begin position="385"/>
        <end position="429"/>
    </location>
</feature>
<evidence type="ECO:0000259" key="4">
    <source>
        <dbReference type="PROSITE" id="PS51035"/>
    </source>
</evidence>
<dbReference type="GeneID" id="103710581"/>
<feature type="region of interest" description="Disordered" evidence="3">
    <location>
        <begin position="464"/>
        <end position="486"/>
    </location>
</feature>
<feature type="domain" description="BAG" evidence="4">
    <location>
        <begin position="545"/>
        <end position="621"/>
    </location>
</feature>